<keyword evidence="2" id="KW-1185">Reference proteome</keyword>
<evidence type="ECO:0000313" key="2">
    <source>
        <dbReference type="Proteomes" id="UP000887013"/>
    </source>
</evidence>
<dbReference type="Proteomes" id="UP000887013">
    <property type="component" value="Unassembled WGS sequence"/>
</dbReference>
<reference evidence="1" key="1">
    <citation type="submission" date="2020-08" db="EMBL/GenBank/DDBJ databases">
        <title>Multicomponent nature underlies the extraordinary mechanical properties of spider dragline silk.</title>
        <authorList>
            <person name="Kono N."/>
            <person name="Nakamura H."/>
            <person name="Mori M."/>
            <person name="Yoshida Y."/>
            <person name="Ohtoshi R."/>
            <person name="Malay A.D."/>
            <person name="Moran D.A.P."/>
            <person name="Tomita M."/>
            <person name="Numata K."/>
            <person name="Arakawa K."/>
        </authorList>
    </citation>
    <scope>NUCLEOTIDE SEQUENCE</scope>
</reference>
<organism evidence="1 2">
    <name type="scientific">Nephila pilipes</name>
    <name type="common">Giant wood spider</name>
    <name type="synonym">Nephila maculata</name>
    <dbReference type="NCBI Taxonomy" id="299642"/>
    <lineage>
        <taxon>Eukaryota</taxon>
        <taxon>Metazoa</taxon>
        <taxon>Ecdysozoa</taxon>
        <taxon>Arthropoda</taxon>
        <taxon>Chelicerata</taxon>
        <taxon>Arachnida</taxon>
        <taxon>Araneae</taxon>
        <taxon>Araneomorphae</taxon>
        <taxon>Entelegynae</taxon>
        <taxon>Araneoidea</taxon>
        <taxon>Nephilidae</taxon>
        <taxon>Nephila</taxon>
    </lineage>
</organism>
<dbReference type="EMBL" id="BMAW01124421">
    <property type="protein sequence ID" value="GFU07788.1"/>
    <property type="molecule type" value="Genomic_DNA"/>
</dbReference>
<dbReference type="AlphaFoldDB" id="A0A8X6UE31"/>
<name>A0A8X6UE31_NEPPI</name>
<accession>A0A8X6UE31</accession>
<comment type="caution">
    <text evidence="1">The sequence shown here is derived from an EMBL/GenBank/DDBJ whole genome shotgun (WGS) entry which is preliminary data.</text>
</comment>
<gene>
    <name evidence="1" type="ORF">NPIL_163211</name>
</gene>
<proteinExistence type="predicted"/>
<evidence type="ECO:0000313" key="1">
    <source>
        <dbReference type="EMBL" id="GFU07788.1"/>
    </source>
</evidence>
<protein>
    <submittedName>
        <fullName evidence="1">Uncharacterized protein</fullName>
    </submittedName>
</protein>
<sequence>MLFFHFERTKTHFGGTKTHFLMHCIERANSSFLILSTTHPNFFFCSTALDAQIHLSSSSAQLTRSFEANSSVFFRIQQGYPFCSFFCFHHSFGRYSHPIVRFQCSPSS</sequence>